<feature type="domain" description="KIB1-4 beta-propeller" evidence="1">
    <location>
        <begin position="168"/>
        <end position="260"/>
    </location>
</feature>
<protein>
    <recommendedName>
        <fullName evidence="1">KIB1-4 beta-propeller domain-containing protein</fullName>
    </recommendedName>
</protein>
<dbReference type="InterPro" id="IPR005174">
    <property type="entry name" value="KIB1-4_b-propeller"/>
</dbReference>
<evidence type="ECO:0000259" key="1">
    <source>
        <dbReference type="Pfam" id="PF03478"/>
    </source>
</evidence>
<name>M8CSX0_AEGTA</name>
<reference evidence="2" key="1">
    <citation type="submission" date="2015-06" db="UniProtKB">
        <authorList>
            <consortium name="EnsemblPlants"/>
        </authorList>
    </citation>
    <scope>IDENTIFICATION</scope>
</reference>
<sequence length="470" mass="52890">MADCSSLPSDLVRRIAECLLDTNDLDCYMDFRAVCHSWRSVTDDPSNSSAPRFCPRNWIIIDKDFETGSCLMVNTASGRVLRKDLPVLRRYYVVAVTTNDALFVLADSTRTQPFHRPHDPFHGGRALQHEAKVSQCKKKKTAVISYSVWPLKVASAKTALLTAFEMSQITEYDLFQRYDILESAGELFLVLKEQHRLKVFRINTDRIVLEPVESIGGRAFFLGRRGRYMSVDADKFPSIEANCIYYVKSTDGTHDIYKYDLEGEKEERVSEARHSLNPSTYTLPATIPPFTILKLLSSYTNNIQTSQLTRCARTQSVTRSGVRSEYAYEASDPGSCWCLNMIEVVDFQNYPRCPRNGAEVARPWVHEIAQQTMFFFQHSVVVSVHRSQGKAIYVRVVLLASHPLHCTDPQLVAGSSAGYQLPPLLSCVNAKKTITATTALCLCVNAILTPLPRGEDGSYQTPIFSHCSQI</sequence>
<evidence type="ECO:0000313" key="2">
    <source>
        <dbReference type="EnsemblPlants" id="EMT26806"/>
    </source>
</evidence>
<dbReference type="EnsemblPlants" id="EMT26806">
    <property type="protein sequence ID" value="EMT26806"/>
    <property type="gene ID" value="F775_33019"/>
</dbReference>
<dbReference type="Pfam" id="PF03478">
    <property type="entry name" value="Beta-prop_KIB1-4"/>
    <property type="match status" value="1"/>
</dbReference>
<dbReference type="PANTHER" id="PTHR33165">
    <property type="entry name" value="F-BOX DOMAIN CONTAINING PROTEIN-LIKE-RELATED"/>
    <property type="match status" value="1"/>
</dbReference>
<accession>M8CSX0</accession>
<dbReference type="PANTHER" id="PTHR33165:SF84">
    <property type="entry name" value="DUF295 DOMAIN-CONTAINING PROTEIN"/>
    <property type="match status" value="1"/>
</dbReference>
<organism evidence="2">
    <name type="scientific">Aegilops tauschii</name>
    <name type="common">Tausch's goatgrass</name>
    <name type="synonym">Aegilops squarrosa</name>
    <dbReference type="NCBI Taxonomy" id="37682"/>
    <lineage>
        <taxon>Eukaryota</taxon>
        <taxon>Viridiplantae</taxon>
        <taxon>Streptophyta</taxon>
        <taxon>Embryophyta</taxon>
        <taxon>Tracheophyta</taxon>
        <taxon>Spermatophyta</taxon>
        <taxon>Magnoliopsida</taxon>
        <taxon>Liliopsida</taxon>
        <taxon>Poales</taxon>
        <taxon>Poaceae</taxon>
        <taxon>BOP clade</taxon>
        <taxon>Pooideae</taxon>
        <taxon>Triticodae</taxon>
        <taxon>Triticeae</taxon>
        <taxon>Triticinae</taxon>
        <taxon>Aegilops</taxon>
    </lineage>
</organism>
<dbReference type="AlphaFoldDB" id="M8CSX0"/>
<proteinExistence type="predicted"/>